<feature type="coiled-coil region" evidence="1">
    <location>
        <begin position="59"/>
        <end position="93"/>
    </location>
</feature>
<evidence type="ECO:0000313" key="3">
    <source>
        <dbReference type="Proteomes" id="UP000815677"/>
    </source>
</evidence>
<evidence type="ECO:0008006" key="4">
    <source>
        <dbReference type="Google" id="ProtNLM"/>
    </source>
</evidence>
<evidence type="ECO:0000256" key="1">
    <source>
        <dbReference type="SAM" id="Coils"/>
    </source>
</evidence>
<sequence length="382" mass="42581">MADPNPTLCSRCRMNLFRRSPLLPTPTQTAELDALLRSNLAAAAGFGTMLDDGAAESELARYATEIEGVQMRLQELILERDKLEEYISRVRSARTAHIRRLPQEILGEIQERCAPSLEEYKMRPGVVQFVESERERLAKLPLLNLAKVSSRWRQIIMKTPQLWATVVVDWHLWREYDEEVHMDLLSETLERSAHHALTVILLGPVNGYDCAPIRLLLQHASSWVHLLDRLMALTSFPSSWYSSNILRPQTAPGSMTRMITFTNYPGVFCTRAQHCASHRASTGSSFRQRSLNPTPIQAQIARLTLRLGPDNPQVDAASVPPVLFSDLGPRAFGACSPAPPQLRGIQSPVAHLGTTRICRPRIEIGIPTKPPVFGAGCGYHAG</sequence>
<organism evidence="2 3">
    <name type="scientific">Mycena chlorophos</name>
    <name type="common">Agaric fungus</name>
    <name type="synonym">Agaricus chlorophos</name>
    <dbReference type="NCBI Taxonomy" id="658473"/>
    <lineage>
        <taxon>Eukaryota</taxon>
        <taxon>Fungi</taxon>
        <taxon>Dikarya</taxon>
        <taxon>Basidiomycota</taxon>
        <taxon>Agaricomycotina</taxon>
        <taxon>Agaricomycetes</taxon>
        <taxon>Agaricomycetidae</taxon>
        <taxon>Agaricales</taxon>
        <taxon>Marasmiineae</taxon>
        <taxon>Mycenaceae</taxon>
        <taxon>Mycena</taxon>
    </lineage>
</organism>
<dbReference type="Proteomes" id="UP000815677">
    <property type="component" value="Unassembled WGS sequence"/>
</dbReference>
<keyword evidence="1" id="KW-0175">Coiled coil</keyword>
<gene>
    <name evidence="2" type="ORF">MCHLO_14566</name>
</gene>
<keyword evidence="3" id="KW-1185">Reference proteome</keyword>
<accession>A0ABQ0M3Y8</accession>
<proteinExistence type="predicted"/>
<reference evidence="2" key="1">
    <citation type="submission" date="2014-09" db="EMBL/GenBank/DDBJ databases">
        <title>Genome sequence of the luminous mushroom Mycena chlorophos for searching fungal bioluminescence genes.</title>
        <authorList>
            <person name="Tanaka Y."/>
            <person name="Kasuga D."/>
            <person name="Oba Y."/>
            <person name="Hase S."/>
            <person name="Sato K."/>
            <person name="Oba Y."/>
            <person name="Sakakibara Y."/>
        </authorList>
    </citation>
    <scope>NUCLEOTIDE SEQUENCE</scope>
</reference>
<dbReference type="EMBL" id="DF849573">
    <property type="protein sequence ID" value="GAT58100.1"/>
    <property type="molecule type" value="Genomic_DNA"/>
</dbReference>
<evidence type="ECO:0000313" key="2">
    <source>
        <dbReference type="EMBL" id="GAT58100.1"/>
    </source>
</evidence>
<protein>
    <recommendedName>
        <fullName evidence="4">F-box domain-containing protein</fullName>
    </recommendedName>
</protein>
<name>A0ABQ0M3Y8_MYCCL</name>